<dbReference type="Pfam" id="PF16141">
    <property type="entry name" value="GH18_BT1044-like"/>
    <property type="match status" value="2"/>
</dbReference>
<name>A0AAX2IBJ2_CAPSP</name>
<dbReference type="InterPro" id="IPR017853">
    <property type="entry name" value="GH"/>
</dbReference>
<dbReference type="AlphaFoldDB" id="A0AAX2IBJ2"/>
<dbReference type="Gene3D" id="3.20.20.80">
    <property type="entry name" value="Glycosidases"/>
    <property type="match status" value="1"/>
</dbReference>
<evidence type="ECO:0008006" key="3">
    <source>
        <dbReference type="Google" id="ProtNLM"/>
    </source>
</evidence>
<reference evidence="1 2" key="1">
    <citation type="submission" date="2018-06" db="EMBL/GenBank/DDBJ databases">
        <authorList>
            <consortium name="Pathogen Informatics"/>
            <person name="Doyle S."/>
        </authorList>
    </citation>
    <scope>NUCLEOTIDE SEQUENCE [LARGE SCALE GENOMIC DNA]</scope>
    <source>
        <strain evidence="1 2">NCTC11653</strain>
    </source>
</reference>
<dbReference type="GO" id="GO:0005975">
    <property type="term" value="P:carbohydrate metabolic process"/>
    <property type="evidence" value="ECO:0007669"/>
    <property type="project" value="InterPro"/>
</dbReference>
<evidence type="ECO:0000313" key="1">
    <source>
        <dbReference type="EMBL" id="SQA75720.1"/>
    </source>
</evidence>
<dbReference type="PROSITE" id="PS51257">
    <property type="entry name" value="PROKAR_LIPOPROTEIN"/>
    <property type="match status" value="1"/>
</dbReference>
<proteinExistence type="predicted"/>
<accession>A0AAX2IBJ2</accession>
<evidence type="ECO:0000313" key="2">
    <source>
        <dbReference type="Proteomes" id="UP000249902"/>
    </source>
</evidence>
<dbReference type="SUPFAM" id="SSF51445">
    <property type="entry name" value="(Trans)glycosidases"/>
    <property type="match status" value="1"/>
</dbReference>
<comment type="caution">
    <text evidence="1">The sequence shown here is derived from an EMBL/GenBank/DDBJ whole genome shotgun (WGS) entry which is preliminary data.</text>
</comment>
<dbReference type="GO" id="GO:0004553">
    <property type="term" value="F:hydrolase activity, hydrolyzing O-glycosyl compounds"/>
    <property type="evidence" value="ECO:0007669"/>
    <property type="project" value="InterPro"/>
</dbReference>
<dbReference type="PROSITE" id="PS01095">
    <property type="entry name" value="GH18_1"/>
    <property type="match status" value="1"/>
</dbReference>
<dbReference type="Proteomes" id="UP000249902">
    <property type="component" value="Unassembled WGS sequence"/>
</dbReference>
<dbReference type="EMBL" id="UAVP01000008">
    <property type="protein sequence ID" value="SQA75720.1"/>
    <property type="molecule type" value="Genomic_DNA"/>
</dbReference>
<protein>
    <recommendedName>
        <fullName evidence="3">Glycoside hydrolase family 18</fullName>
    </recommendedName>
</protein>
<dbReference type="InterPro" id="IPR032320">
    <property type="entry name" value="GH18_BT1044-like"/>
</dbReference>
<sequence>MKVMKYISKIISIAILMIGFSLTSCEKWTEVENKEIDHNGGANTLSPEERDAHYASLRAWKKTAENYGRPVSFGWFSNWSPEGSVRKGYLSALPDSIDMVSMWSGPFGISEAKKADKAYVQKVKGTKVFVCFILHNIGTGITPSSIADKIKAENPSDSQAMLNDKIKKAQEAYWGYTSGVQSSTDHIAAIRKYAKALCDTIIKYDYDGLDIDWEPDGAGDGFGNLKGGYDRGEYLHVLVEELGKYLGPKATVDTGKRRYLLVDGELWNVKKESAPYFDYFISQSYGNRNLDYRVQGVKNAFGEHYNTRKHIFTENFESYSKSGGALLDQAEYNSTEGPKGGVGAYRMDNDYDNQPDYKWMRKAIYLMHKSYADYMKKHPQP</sequence>
<gene>
    <name evidence="1" type="ORF">NCTC11653_01632</name>
</gene>
<dbReference type="InterPro" id="IPR001579">
    <property type="entry name" value="Glyco_hydro_18_chit_AS"/>
</dbReference>
<organism evidence="1 2">
    <name type="scientific">Capnocytophaga sputigena</name>
    <dbReference type="NCBI Taxonomy" id="1019"/>
    <lineage>
        <taxon>Bacteria</taxon>
        <taxon>Pseudomonadati</taxon>
        <taxon>Bacteroidota</taxon>
        <taxon>Flavobacteriia</taxon>
        <taxon>Flavobacteriales</taxon>
        <taxon>Flavobacteriaceae</taxon>
        <taxon>Capnocytophaga</taxon>
    </lineage>
</organism>